<keyword evidence="2" id="KW-1185">Reference proteome</keyword>
<reference evidence="1 2" key="1">
    <citation type="submission" date="2016-03" db="EMBL/GenBank/DDBJ databases">
        <title>Spore heat resistance.</title>
        <authorList>
            <person name="Boekhorst J."/>
            <person name="Berendsen E.M."/>
            <person name="Wells-Bennik M.H."/>
            <person name="Kuipers O.P."/>
        </authorList>
    </citation>
    <scope>NUCLEOTIDE SEQUENCE [LARGE SCALE GENOMIC DNA]</scope>
    <source>
        <strain evidence="1 2">GS8</strain>
    </source>
</reference>
<sequence>MQLLPRRFTKISDVHTSIFTKITAKINKFRKHFVKNMELPTGGLPVTRFAAGGL</sequence>
<organism evidence="1 2">
    <name type="scientific">Geobacillus stearothermophilus</name>
    <name type="common">Bacillus stearothermophilus</name>
    <dbReference type="NCBI Taxonomy" id="1422"/>
    <lineage>
        <taxon>Bacteria</taxon>
        <taxon>Bacillati</taxon>
        <taxon>Bacillota</taxon>
        <taxon>Bacilli</taxon>
        <taxon>Bacillales</taxon>
        <taxon>Anoxybacillaceae</taxon>
        <taxon>Geobacillus</taxon>
    </lineage>
</organism>
<dbReference type="Proteomes" id="UP000773850">
    <property type="component" value="Unassembled WGS sequence"/>
</dbReference>
<protein>
    <submittedName>
        <fullName evidence="1">Uncharacterized protein</fullName>
    </submittedName>
</protein>
<evidence type="ECO:0000313" key="1">
    <source>
        <dbReference type="EMBL" id="KAF6511398.1"/>
    </source>
</evidence>
<dbReference type="EMBL" id="LUCS01000018">
    <property type="protein sequence ID" value="KAF6511398.1"/>
    <property type="molecule type" value="Genomic_DNA"/>
</dbReference>
<evidence type="ECO:0000313" key="2">
    <source>
        <dbReference type="Proteomes" id="UP000773850"/>
    </source>
</evidence>
<accession>A0ABQ7HGT0</accession>
<gene>
    <name evidence="1" type="ORF">GS8_974</name>
</gene>
<name>A0ABQ7HGT0_GEOSE</name>
<proteinExistence type="predicted"/>
<comment type="caution">
    <text evidence="1">The sequence shown here is derived from an EMBL/GenBank/DDBJ whole genome shotgun (WGS) entry which is preliminary data.</text>
</comment>